<accession>A0A9N7UCK2</accession>
<gene>
    <name evidence="1" type="ORF">PLEPLA_LOCUS15727</name>
</gene>
<protein>
    <submittedName>
        <fullName evidence="1">Uncharacterized protein</fullName>
    </submittedName>
</protein>
<comment type="caution">
    <text evidence="1">The sequence shown here is derived from an EMBL/GenBank/DDBJ whole genome shotgun (WGS) entry which is preliminary data.</text>
</comment>
<organism evidence="1 2">
    <name type="scientific">Pleuronectes platessa</name>
    <name type="common">European plaice</name>
    <dbReference type="NCBI Taxonomy" id="8262"/>
    <lineage>
        <taxon>Eukaryota</taxon>
        <taxon>Metazoa</taxon>
        <taxon>Chordata</taxon>
        <taxon>Craniata</taxon>
        <taxon>Vertebrata</taxon>
        <taxon>Euteleostomi</taxon>
        <taxon>Actinopterygii</taxon>
        <taxon>Neopterygii</taxon>
        <taxon>Teleostei</taxon>
        <taxon>Neoteleostei</taxon>
        <taxon>Acanthomorphata</taxon>
        <taxon>Carangaria</taxon>
        <taxon>Pleuronectiformes</taxon>
        <taxon>Pleuronectoidei</taxon>
        <taxon>Pleuronectidae</taxon>
        <taxon>Pleuronectes</taxon>
    </lineage>
</organism>
<reference evidence="1" key="1">
    <citation type="submission" date="2020-03" db="EMBL/GenBank/DDBJ databases">
        <authorList>
            <person name="Weist P."/>
        </authorList>
    </citation>
    <scope>NUCLEOTIDE SEQUENCE</scope>
</reference>
<keyword evidence="2" id="KW-1185">Reference proteome</keyword>
<evidence type="ECO:0000313" key="1">
    <source>
        <dbReference type="EMBL" id="CAB1427784.1"/>
    </source>
</evidence>
<evidence type="ECO:0000313" key="2">
    <source>
        <dbReference type="Proteomes" id="UP001153269"/>
    </source>
</evidence>
<name>A0A9N7UCK2_PLEPL</name>
<dbReference type="Proteomes" id="UP001153269">
    <property type="component" value="Unassembled WGS sequence"/>
</dbReference>
<dbReference type="EMBL" id="CADEAL010000999">
    <property type="protein sequence ID" value="CAB1427784.1"/>
    <property type="molecule type" value="Genomic_DNA"/>
</dbReference>
<dbReference type="AlphaFoldDB" id="A0A9N7UCK2"/>
<proteinExistence type="predicted"/>
<sequence>MVSLVLGRVEQNLEEAADYWASKQQDQDEKMAAVCFQWDQRLSALPAGLPAGHRQRMARKARRNKHYQECCVWWCVFGVCVLCVSDLGDVQLLRPRPNLEAGKQLPRIFLTSVSSGGVPLEDIDPYYFKTRG</sequence>